<dbReference type="EMBL" id="JALJOU010000026">
    <property type="protein sequence ID" value="KAK9836096.1"/>
    <property type="molecule type" value="Genomic_DNA"/>
</dbReference>
<sequence length="158" mass="16419">MLLHVLGHTVMEILVPIFWFSDRLDGQASTALHTLLFVLGPPRPGAPISQRIAKRMLQAPIKLLFPAAPKLVAAAMQPASAPALATAALSPWLAAKGIKGAQEIDAFAAANRASMVGFGSVAFAVGLVPVLSWILGFTNSIGAAVYAADLENANIALI</sequence>
<keyword evidence="2" id="KW-1185">Reference proteome</keyword>
<evidence type="ECO:0000313" key="2">
    <source>
        <dbReference type="Proteomes" id="UP001445335"/>
    </source>
</evidence>
<reference evidence="1 2" key="1">
    <citation type="journal article" date="2024" name="Nat. Commun.">
        <title>Phylogenomics reveals the evolutionary origins of lichenization in chlorophyte algae.</title>
        <authorList>
            <person name="Puginier C."/>
            <person name="Libourel C."/>
            <person name="Otte J."/>
            <person name="Skaloud P."/>
            <person name="Haon M."/>
            <person name="Grisel S."/>
            <person name="Petersen M."/>
            <person name="Berrin J.G."/>
            <person name="Delaux P.M."/>
            <person name="Dal Grande F."/>
            <person name="Keller J."/>
        </authorList>
    </citation>
    <scope>NUCLEOTIDE SEQUENCE [LARGE SCALE GENOMIC DNA]</scope>
    <source>
        <strain evidence="1 2">SAG 245.80</strain>
    </source>
</reference>
<organism evidence="1 2">
    <name type="scientific">Elliptochloris bilobata</name>
    <dbReference type="NCBI Taxonomy" id="381761"/>
    <lineage>
        <taxon>Eukaryota</taxon>
        <taxon>Viridiplantae</taxon>
        <taxon>Chlorophyta</taxon>
        <taxon>core chlorophytes</taxon>
        <taxon>Trebouxiophyceae</taxon>
        <taxon>Trebouxiophyceae incertae sedis</taxon>
        <taxon>Elliptochloris clade</taxon>
        <taxon>Elliptochloris</taxon>
    </lineage>
</organism>
<dbReference type="AlphaFoldDB" id="A0AAW1RSF9"/>
<protein>
    <submittedName>
        <fullName evidence="1">Uncharacterized protein</fullName>
    </submittedName>
</protein>
<comment type="caution">
    <text evidence="1">The sequence shown here is derived from an EMBL/GenBank/DDBJ whole genome shotgun (WGS) entry which is preliminary data.</text>
</comment>
<accession>A0AAW1RSF9</accession>
<name>A0AAW1RSF9_9CHLO</name>
<gene>
    <name evidence="1" type="ORF">WJX81_000645</name>
</gene>
<evidence type="ECO:0000313" key="1">
    <source>
        <dbReference type="EMBL" id="KAK9836096.1"/>
    </source>
</evidence>
<proteinExistence type="predicted"/>
<dbReference type="Proteomes" id="UP001445335">
    <property type="component" value="Unassembled WGS sequence"/>
</dbReference>